<dbReference type="RefSeq" id="WP_342880537.1">
    <property type="nucleotide sequence ID" value="NZ_JBBMQS010000001.1"/>
</dbReference>
<comment type="caution">
    <text evidence="2">The sequence shown here is derived from an EMBL/GenBank/DDBJ whole genome shotgun (WGS) entry which is preliminary data.</text>
</comment>
<feature type="transmembrane region" description="Helical" evidence="1">
    <location>
        <begin position="201"/>
        <end position="219"/>
    </location>
</feature>
<feature type="transmembrane region" description="Helical" evidence="1">
    <location>
        <begin position="138"/>
        <end position="156"/>
    </location>
</feature>
<keyword evidence="1" id="KW-1133">Transmembrane helix</keyword>
<evidence type="ECO:0000313" key="2">
    <source>
        <dbReference type="EMBL" id="MEM5495878.1"/>
    </source>
</evidence>
<feature type="transmembrane region" description="Helical" evidence="1">
    <location>
        <begin position="85"/>
        <end position="104"/>
    </location>
</feature>
<proteinExistence type="predicted"/>
<evidence type="ECO:0008006" key="4">
    <source>
        <dbReference type="Google" id="ProtNLM"/>
    </source>
</evidence>
<evidence type="ECO:0000313" key="3">
    <source>
        <dbReference type="Proteomes" id="UP001461163"/>
    </source>
</evidence>
<gene>
    <name evidence="2" type="ORF">WNY77_00570</name>
</gene>
<organism evidence="2 3">
    <name type="scientific">Paraglaciecola mesophila</name>
    <dbReference type="NCBI Taxonomy" id="197222"/>
    <lineage>
        <taxon>Bacteria</taxon>
        <taxon>Pseudomonadati</taxon>
        <taxon>Pseudomonadota</taxon>
        <taxon>Gammaproteobacteria</taxon>
        <taxon>Alteromonadales</taxon>
        <taxon>Alteromonadaceae</taxon>
        <taxon>Paraglaciecola</taxon>
    </lineage>
</organism>
<sequence>MRYHSLLPISALLSISVFSLLIHLNIMPSGITILEELKVAFAGYLYALILIIILAESIVYVGFYFPGQFFAVLLVVLAKPQWQDIVYLTLCMVVAATLGSGINYCLGHRLAKSNNAKKSLQKDGAQHEDYKATDEFSIKYLLIAMIHINSLAFYMFKQGEQNRPLKVVWFAGLLNLPYYLLLIFATSVLSEEVLQLAENTVFLITAISIWLLISGYLDYKKYRANM</sequence>
<reference evidence="2 3" key="1">
    <citation type="submission" date="2024-03" db="EMBL/GenBank/DDBJ databases">
        <title>Community enrichment and isolation of bacterial strains for fucoidan degradation.</title>
        <authorList>
            <person name="Sichert A."/>
        </authorList>
    </citation>
    <scope>NUCLEOTIDE SEQUENCE [LARGE SCALE GENOMIC DNA]</scope>
    <source>
        <strain evidence="2 3">AS12</strain>
    </source>
</reference>
<dbReference type="EMBL" id="JBBMQS010000001">
    <property type="protein sequence ID" value="MEM5495878.1"/>
    <property type="molecule type" value="Genomic_DNA"/>
</dbReference>
<feature type="transmembrane region" description="Helical" evidence="1">
    <location>
        <begin position="168"/>
        <end position="189"/>
    </location>
</feature>
<name>A0ABU9SPR6_9ALTE</name>
<dbReference type="Proteomes" id="UP001461163">
    <property type="component" value="Unassembled WGS sequence"/>
</dbReference>
<protein>
    <recommendedName>
        <fullName evidence="4">Membrane-associated protein</fullName>
    </recommendedName>
</protein>
<keyword evidence="3" id="KW-1185">Reference proteome</keyword>
<feature type="transmembrane region" description="Helical" evidence="1">
    <location>
        <begin position="6"/>
        <end position="27"/>
    </location>
</feature>
<keyword evidence="1" id="KW-0812">Transmembrane</keyword>
<evidence type="ECO:0000256" key="1">
    <source>
        <dbReference type="SAM" id="Phobius"/>
    </source>
</evidence>
<feature type="transmembrane region" description="Helical" evidence="1">
    <location>
        <begin position="39"/>
        <end position="55"/>
    </location>
</feature>
<keyword evidence="1" id="KW-0472">Membrane</keyword>
<accession>A0ABU9SPR6</accession>